<dbReference type="OrthoDB" id="413361at2759"/>
<evidence type="ECO:0000259" key="2">
    <source>
        <dbReference type="Pfam" id="PF07727"/>
    </source>
</evidence>
<comment type="caution">
    <text evidence="3">The sequence shown here is derived from an EMBL/GenBank/DDBJ whole genome shotgun (WGS) entry which is preliminary data.</text>
</comment>
<dbReference type="VEuPathDB" id="FungiDB:VP01_523g11"/>
<dbReference type="Pfam" id="PF07727">
    <property type="entry name" value="RVT_2"/>
    <property type="match status" value="1"/>
</dbReference>
<feature type="signal peptide" evidence="1">
    <location>
        <begin position="1"/>
        <end position="21"/>
    </location>
</feature>
<accession>A0A0L6UKI8</accession>
<reference evidence="3 4" key="1">
    <citation type="submission" date="2015-08" db="EMBL/GenBank/DDBJ databases">
        <title>Next Generation Sequencing and Analysis of the Genome of Puccinia sorghi L Schw, the Causal Agent of Maize Common Rust.</title>
        <authorList>
            <person name="Rochi L."/>
            <person name="Burguener G."/>
            <person name="Darino M."/>
            <person name="Turjanski A."/>
            <person name="Kreff E."/>
            <person name="Dieguez M.J."/>
            <person name="Sacco F."/>
        </authorList>
    </citation>
    <scope>NUCLEOTIDE SEQUENCE [LARGE SCALE GENOMIC DNA]</scope>
    <source>
        <strain evidence="3 4">RO10H11247</strain>
    </source>
</reference>
<protein>
    <recommendedName>
        <fullName evidence="2">Reverse transcriptase Ty1/copia-type domain-containing protein</fullName>
    </recommendedName>
</protein>
<gene>
    <name evidence="3" type="ORF">VP01_523g11</name>
</gene>
<feature type="chain" id="PRO_5005567958" description="Reverse transcriptase Ty1/copia-type domain-containing protein" evidence="1">
    <location>
        <begin position="22"/>
        <end position="68"/>
    </location>
</feature>
<evidence type="ECO:0000256" key="1">
    <source>
        <dbReference type="SAM" id="SignalP"/>
    </source>
</evidence>
<name>A0A0L6UKI8_9BASI</name>
<dbReference type="InterPro" id="IPR013103">
    <property type="entry name" value="RVT_2"/>
</dbReference>
<dbReference type="Proteomes" id="UP000037035">
    <property type="component" value="Unassembled WGS sequence"/>
</dbReference>
<sequence>MLFVIAVRNGLILELFDVTAAYLHREIDEDIWVKVPDRMLVPEEHRGKSLKLDKGLYGTKQGGRCWWK</sequence>
<dbReference type="EMBL" id="LAVV01010431">
    <property type="protein sequence ID" value="KNZ49056.1"/>
    <property type="molecule type" value="Genomic_DNA"/>
</dbReference>
<evidence type="ECO:0000313" key="3">
    <source>
        <dbReference type="EMBL" id="KNZ49056.1"/>
    </source>
</evidence>
<evidence type="ECO:0000313" key="4">
    <source>
        <dbReference type="Proteomes" id="UP000037035"/>
    </source>
</evidence>
<dbReference type="AlphaFoldDB" id="A0A0L6UKI8"/>
<proteinExistence type="predicted"/>
<keyword evidence="1" id="KW-0732">Signal</keyword>
<organism evidence="3 4">
    <name type="scientific">Puccinia sorghi</name>
    <dbReference type="NCBI Taxonomy" id="27349"/>
    <lineage>
        <taxon>Eukaryota</taxon>
        <taxon>Fungi</taxon>
        <taxon>Dikarya</taxon>
        <taxon>Basidiomycota</taxon>
        <taxon>Pucciniomycotina</taxon>
        <taxon>Pucciniomycetes</taxon>
        <taxon>Pucciniales</taxon>
        <taxon>Pucciniaceae</taxon>
        <taxon>Puccinia</taxon>
    </lineage>
</organism>
<keyword evidence="4" id="KW-1185">Reference proteome</keyword>
<feature type="domain" description="Reverse transcriptase Ty1/copia-type" evidence="2">
    <location>
        <begin position="2"/>
        <end position="67"/>
    </location>
</feature>